<gene>
    <name evidence="1" type="ORF">MKW94_011237</name>
</gene>
<sequence>MTMGLNEFRPIHFPAFGEWDYYCYQPNYYYTTSSTNGDNDHHHDHHQQDLYGVDTDLYRGAEPQEEVKIPVVVLPTTTTTTADGVIFSPRKENKLYAADEGDESKDRWWIYGWKASPTKYNTPRYQTTVTATTTHKPVDEDLYKIPSPQLRRAKAPKVKVLGFISRCFNPSCIM</sequence>
<dbReference type="EMBL" id="JAJJMA010023839">
    <property type="protein sequence ID" value="MCL7023570.1"/>
    <property type="molecule type" value="Genomic_DNA"/>
</dbReference>
<proteinExistence type="predicted"/>
<organism evidence="1 2">
    <name type="scientific">Papaver nudicaule</name>
    <name type="common">Iceland poppy</name>
    <dbReference type="NCBI Taxonomy" id="74823"/>
    <lineage>
        <taxon>Eukaryota</taxon>
        <taxon>Viridiplantae</taxon>
        <taxon>Streptophyta</taxon>
        <taxon>Embryophyta</taxon>
        <taxon>Tracheophyta</taxon>
        <taxon>Spermatophyta</taxon>
        <taxon>Magnoliopsida</taxon>
        <taxon>Ranunculales</taxon>
        <taxon>Papaveraceae</taxon>
        <taxon>Papaveroideae</taxon>
        <taxon>Papaver</taxon>
    </lineage>
</organism>
<dbReference type="AlphaFoldDB" id="A0AA41UUY7"/>
<evidence type="ECO:0000313" key="1">
    <source>
        <dbReference type="EMBL" id="MCL7023570.1"/>
    </source>
</evidence>
<keyword evidence="2" id="KW-1185">Reference proteome</keyword>
<name>A0AA41UUY7_PAPNU</name>
<comment type="caution">
    <text evidence="1">The sequence shown here is derived from an EMBL/GenBank/DDBJ whole genome shotgun (WGS) entry which is preliminary data.</text>
</comment>
<dbReference type="PANTHER" id="PTHR33699:SF2">
    <property type="entry name" value="PATHOGENIC TYPE III EFFECTOR AVIRULENCE FACTOR AVR AVRRPT-CLEAVAGE: CLEAVAGE SITE PROTEIN-RELATED"/>
    <property type="match status" value="1"/>
</dbReference>
<protein>
    <submittedName>
        <fullName evidence="1">Uncharacterized protein</fullName>
    </submittedName>
</protein>
<reference evidence="1" key="1">
    <citation type="submission" date="2022-03" db="EMBL/GenBank/DDBJ databases">
        <title>A functionally conserved STORR gene fusion in Papaver species that diverged 16.8 million years ago.</title>
        <authorList>
            <person name="Catania T."/>
        </authorList>
    </citation>
    <scope>NUCLEOTIDE SEQUENCE</scope>
    <source>
        <strain evidence="1">S-191538</strain>
    </source>
</reference>
<dbReference type="Proteomes" id="UP001177140">
    <property type="component" value="Unassembled WGS sequence"/>
</dbReference>
<dbReference type="PANTHER" id="PTHR33699">
    <property type="entry name" value="EXPRESSED PROTEIN"/>
    <property type="match status" value="1"/>
</dbReference>
<accession>A0AA41UUY7</accession>
<evidence type="ECO:0000313" key="2">
    <source>
        <dbReference type="Proteomes" id="UP001177140"/>
    </source>
</evidence>